<evidence type="ECO:0000313" key="1">
    <source>
        <dbReference type="EMBL" id="BAI60352.1"/>
    </source>
</evidence>
<reference evidence="1 2" key="2">
    <citation type="journal article" date="2008" name="Int. J. Syst. Evol. Microbiol.">
        <title>Methanocella paludicola gen. nov., sp. nov., a methane-producing archaeon, the first isolate of the lineage 'Rice Cluster I', and proposal of the new archaeal order Methanocellales ord. nov.</title>
        <authorList>
            <person name="Sakai S."/>
            <person name="Imachi H."/>
            <person name="Hanada S."/>
            <person name="Ohashi A."/>
            <person name="Harada H."/>
            <person name="Kamagata Y."/>
        </authorList>
    </citation>
    <scope>NUCLEOTIDE SEQUENCE [LARGE SCALE GENOMIC DNA]</scope>
    <source>
        <strain evidence="2">DSM 17711 / JCM 13418 / NBRC 101707 / SANAE</strain>
    </source>
</reference>
<evidence type="ECO:0000313" key="2">
    <source>
        <dbReference type="Proteomes" id="UP000001882"/>
    </source>
</evidence>
<dbReference type="STRING" id="304371.MCP_0280"/>
<dbReference type="AlphaFoldDB" id="D1YV80"/>
<keyword evidence="2" id="KW-1185">Reference proteome</keyword>
<reference evidence="1 2" key="1">
    <citation type="journal article" date="2007" name="Appl. Environ. Microbiol.">
        <title>Isolation of key methanogens for global methane emission from rice paddy fields: a novel isolate affiliated with the clone cluster rice cluster I.</title>
        <authorList>
            <person name="Sakai S."/>
            <person name="Imachi H."/>
            <person name="Sekiguchi Y."/>
            <person name="Ohashi A."/>
            <person name="Harada H."/>
            <person name="Kamagata Y."/>
        </authorList>
    </citation>
    <scope>NUCLEOTIDE SEQUENCE [LARGE SCALE GENOMIC DNA]</scope>
    <source>
        <strain evidence="2">DSM 17711 / JCM 13418 / NBRC 101707 / SANAE</strain>
    </source>
</reference>
<protein>
    <submittedName>
        <fullName evidence="1">Uncharacterized protein</fullName>
    </submittedName>
</protein>
<dbReference type="Proteomes" id="UP000001882">
    <property type="component" value="Chromosome"/>
</dbReference>
<name>D1YV80_METPS</name>
<organism evidence="1 2">
    <name type="scientific">Methanocella paludicola (strain DSM 17711 / JCM 13418 / NBRC 101707 / SANAE)</name>
    <dbReference type="NCBI Taxonomy" id="304371"/>
    <lineage>
        <taxon>Archaea</taxon>
        <taxon>Methanobacteriati</taxon>
        <taxon>Methanobacteriota</taxon>
        <taxon>Stenosarchaea group</taxon>
        <taxon>Methanomicrobia</taxon>
        <taxon>Methanocellales</taxon>
        <taxon>Methanocellaceae</taxon>
        <taxon>Methanocella</taxon>
    </lineage>
</organism>
<dbReference type="EMBL" id="AP011532">
    <property type="protein sequence ID" value="BAI60352.1"/>
    <property type="molecule type" value="Genomic_DNA"/>
</dbReference>
<proteinExistence type="predicted"/>
<gene>
    <name evidence="1" type="ordered locus">MCP_0280</name>
</gene>
<sequence length="148" mass="15521">MPIFYGADFNLMKASTVILFVALTASAAMCFGCISNADGEKGTLSGNVTVGPLTPVERVDATPILPAPEVFTSRHLIVYEADGMAKVADVGIVPAGYYGTYSVSLAPGTYVLDYVHQGIGRASPLPMKVTIEAGKTTIVDVDFDTGIR</sequence>
<accession>D1YV80</accession>
<dbReference type="InParanoid" id="D1YV80"/>
<reference evidence="2" key="3">
    <citation type="journal article" date="2011" name="PLoS ONE">
        <title>Genome sequence of a mesophilic hydrogenotrophic methanogen Methanocella paludicola, the first cultivated representative of the order Methanocellales.</title>
        <authorList>
            <person name="Sakai S."/>
            <person name="Takaki Y."/>
            <person name="Shimamura S."/>
            <person name="Sekine M."/>
            <person name="Tajima T."/>
            <person name="Kosugi H."/>
            <person name="Ichikawa N."/>
            <person name="Tasumi E."/>
            <person name="Hiraki A.T."/>
            <person name="Shimizu A."/>
            <person name="Kato Y."/>
            <person name="Nishiko R."/>
            <person name="Mori K."/>
            <person name="Fujita N."/>
            <person name="Imachi H."/>
            <person name="Takai K."/>
        </authorList>
    </citation>
    <scope>NUCLEOTIDE SEQUENCE [LARGE SCALE GENOMIC DNA]</scope>
    <source>
        <strain evidence="2">DSM 17711 / JCM 13418 / NBRC 101707 / SANAE</strain>
    </source>
</reference>
<dbReference type="KEGG" id="mpd:MCP_0280"/>